<dbReference type="Proteomes" id="UP001142055">
    <property type="component" value="Chromosome 1"/>
</dbReference>
<dbReference type="Gene3D" id="3.90.190.10">
    <property type="entry name" value="Protein tyrosine phosphatase superfamily"/>
    <property type="match status" value="1"/>
</dbReference>
<evidence type="ECO:0000256" key="1">
    <source>
        <dbReference type="SAM" id="MobiDB-lite"/>
    </source>
</evidence>
<feature type="compositionally biased region" description="Polar residues" evidence="1">
    <location>
        <begin position="664"/>
        <end position="678"/>
    </location>
</feature>
<comment type="caution">
    <text evidence="2">The sequence shown here is derived from an EMBL/GenBank/DDBJ whole genome shotgun (WGS) entry which is preliminary data.</text>
</comment>
<proteinExistence type="predicted"/>
<dbReference type="InterPro" id="IPR029021">
    <property type="entry name" value="Prot-tyrosine_phosphatase-like"/>
</dbReference>
<accession>A0A9Q0MCI3</accession>
<dbReference type="PANTHER" id="PTHR13524:SF2">
    <property type="entry name" value="MYOTUBULARIN-RELATED PROTEIN 14"/>
    <property type="match status" value="1"/>
</dbReference>
<feature type="region of interest" description="Disordered" evidence="1">
    <location>
        <begin position="105"/>
        <end position="136"/>
    </location>
</feature>
<dbReference type="EMBL" id="JAPWDV010000001">
    <property type="protein sequence ID" value="KAJ6223199.1"/>
    <property type="molecule type" value="Genomic_DNA"/>
</dbReference>
<name>A0A9Q0MCI3_BLOTA</name>
<dbReference type="PANTHER" id="PTHR13524">
    <property type="entry name" value="MYOTUBULARIN-RELATED"/>
    <property type="match status" value="1"/>
</dbReference>
<dbReference type="PROSITE" id="PS00383">
    <property type="entry name" value="TYR_PHOSPHATASE_1"/>
    <property type="match status" value="1"/>
</dbReference>
<feature type="region of interest" description="Disordered" evidence="1">
    <location>
        <begin position="664"/>
        <end position="694"/>
    </location>
</feature>
<reference evidence="2" key="1">
    <citation type="submission" date="2022-12" db="EMBL/GenBank/DDBJ databases">
        <title>Genome assemblies of Blomia tropicalis.</title>
        <authorList>
            <person name="Cui Y."/>
        </authorList>
    </citation>
    <scope>NUCLEOTIDE SEQUENCE</scope>
    <source>
        <tissue evidence="2">Adult mites</tissue>
    </source>
</reference>
<feature type="region of interest" description="Disordered" evidence="1">
    <location>
        <begin position="601"/>
        <end position="641"/>
    </location>
</feature>
<organism evidence="2 3">
    <name type="scientific">Blomia tropicalis</name>
    <name type="common">Mite</name>
    <dbReference type="NCBI Taxonomy" id="40697"/>
    <lineage>
        <taxon>Eukaryota</taxon>
        <taxon>Metazoa</taxon>
        <taxon>Ecdysozoa</taxon>
        <taxon>Arthropoda</taxon>
        <taxon>Chelicerata</taxon>
        <taxon>Arachnida</taxon>
        <taxon>Acari</taxon>
        <taxon>Acariformes</taxon>
        <taxon>Sarcoptiformes</taxon>
        <taxon>Astigmata</taxon>
        <taxon>Glycyphagoidea</taxon>
        <taxon>Echimyopodidae</taxon>
        <taxon>Blomia</taxon>
    </lineage>
</organism>
<sequence>MTTINNHPQPKQQQQQSSLTAINSIDIRNLLKLFSSTNYRPKDTNKRIETIESTCFTLFAKDYPDYVVINNENGELSNSYPSMMFIPDKTNDFVPCLSRANTLTDPVPYQKTTSTVNNNNNNDNDRLSTNGSTANGSRRLDIDKLKNLISHARVARCRARFPIPVMLCRNKYICRSATLSSGAEIYGRSVFDYCTNNDLQSTSGNNVVANSKYVRTNEVDDDFVETISLEESPPLPRSLTIGDSSQLFSKVRNQDIKLLKYFSVKHICDLMLEMKKVKFGLNVTSSEKADKENRYSDFNIISLPYPGCEFFREYRDNNYCAEGLIYNWNQNFVDAMLDLPKNTEMLLTERLQINFNDYQQWDVVKLTQNYIKLLLYHIKEFDSSILIHCISGWDRTPLFISLLRLTLWADGEIHHSLSPAEIIYLTVAYDWFLFGHNLSDRLNKGEEIMFFCFQFLKFITDEQYSINYEHTQAKTMAPTAPTTMINNETEINTRKISVDSYTNGDDFLLESTIDQTFGGSLTSLNSNCSFPSNIDPATYYSVINTQKCSESEIMTGSSLSPIIDIEKLKIDSDDINPIQDSMMSTLTSSCELNNLKCTTTKRPSPIDHSHMSTYKSGSLAHSPSKPMEIPNSRDKSNNIDSMNSLCRSDSWQFVSEAGSIRESNLSNQFSSPDSITSIRSKDSKDANGATNSPLFSTANLNNSYFTFGSTTDSSNSVGQQRHSRRKKSLLEARSIFNSAYTSLNLNLNNGCRITNLVDHFVGPFYSTNSRETPE</sequence>
<dbReference type="AlphaFoldDB" id="A0A9Q0MCI3"/>
<evidence type="ECO:0008006" key="4">
    <source>
        <dbReference type="Google" id="ProtNLM"/>
    </source>
</evidence>
<dbReference type="InterPro" id="IPR039802">
    <property type="entry name" value="MTMR14"/>
</dbReference>
<dbReference type="SUPFAM" id="SSF52799">
    <property type="entry name" value="(Phosphotyrosine protein) phosphatases II"/>
    <property type="match status" value="1"/>
</dbReference>
<gene>
    <name evidence="2" type="ORF">RDWZM_001744</name>
</gene>
<dbReference type="GO" id="GO:0004438">
    <property type="term" value="F:phosphatidylinositol-3-phosphate phosphatase activity"/>
    <property type="evidence" value="ECO:0007669"/>
    <property type="project" value="InterPro"/>
</dbReference>
<evidence type="ECO:0000313" key="3">
    <source>
        <dbReference type="Proteomes" id="UP001142055"/>
    </source>
</evidence>
<dbReference type="InterPro" id="IPR016130">
    <property type="entry name" value="Tyr_Pase_AS"/>
</dbReference>
<feature type="compositionally biased region" description="Polar residues" evidence="1">
    <location>
        <begin position="611"/>
        <end position="621"/>
    </location>
</feature>
<dbReference type="OMA" id="IMFFCFQ"/>
<feature type="compositionally biased region" description="Polar residues" evidence="1">
    <location>
        <begin position="127"/>
        <end position="136"/>
    </location>
</feature>
<dbReference type="OrthoDB" id="2408718at2759"/>
<protein>
    <recommendedName>
        <fullName evidence="4">Myotubularin-related protein 14</fullName>
    </recommendedName>
</protein>
<evidence type="ECO:0000313" key="2">
    <source>
        <dbReference type="EMBL" id="KAJ6223199.1"/>
    </source>
</evidence>
<feature type="compositionally biased region" description="Polar residues" evidence="1">
    <location>
        <begin position="105"/>
        <end position="116"/>
    </location>
</feature>
<keyword evidence="3" id="KW-1185">Reference proteome</keyword>